<dbReference type="CDD" id="cd12797">
    <property type="entry name" value="M23_peptidase"/>
    <property type="match status" value="1"/>
</dbReference>
<keyword evidence="1" id="KW-0732">Signal</keyword>
<evidence type="ECO:0000256" key="1">
    <source>
        <dbReference type="SAM" id="SignalP"/>
    </source>
</evidence>
<comment type="caution">
    <text evidence="3">The sequence shown here is derived from an EMBL/GenBank/DDBJ whole genome shotgun (WGS) entry which is preliminary data.</text>
</comment>
<accession>A0ABT6C9M2</accession>
<feature type="chain" id="PRO_5046665031" evidence="1">
    <location>
        <begin position="32"/>
        <end position="297"/>
    </location>
</feature>
<dbReference type="InterPro" id="IPR006311">
    <property type="entry name" value="TAT_signal"/>
</dbReference>
<evidence type="ECO:0000313" key="4">
    <source>
        <dbReference type="Proteomes" id="UP001528912"/>
    </source>
</evidence>
<protein>
    <submittedName>
        <fullName evidence="3">Peptidase inhibitor family I36 protein</fullName>
    </submittedName>
</protein>
<organism evidence="3 4">
    <name type="scientific">Luteipulveratus flavus</name>
    <dbReference type="NCBI Taxonomy" id="3031728"/>
    <lineage>
        <taxon>Bacteria</taxon>
        <taxon>Bacillati</taxon>
        <taxon>Actinomycetota</taxon>
        <taxon>Actinomycetes</taxon>
        <taxon>Micrococcales</taxon>
        <taxon>Dermacoccaceae</taxon>
        <taxon>Luteipulveratus</taxon>
    </lineage>
</organism>
<reference evidence="3 4" key="1">
    <citation type="submission" date="2023-03" db="EMBL/GenBank/DDBJ databases">
        <title>YIM 133296 draft genome.</title>
        <authorList>
            <person name="Xiong L."/>
        </authorList>
    </citation>
    <scope>NUCLEOTIDE SEQUENCE [LARGE SCALE GENOMIC DNA]</scope>
    <source>
        <strain evidence="3 4">YIM 133296</strain>
    </source>
</reference>
<proteinExistence type="predicted"/>
<dbReference type="PROSITE" id="PS51318">
    <property type="entry name" value="TAT"/>
    <property type="match status" value="1"/>
</dbReference>
<dbReference type="RefSeq" id="WP_277192925.1">
    <property type="nucleotide sequence ID" value="NZ_JAROAV010000037.1"/>
</dbReference>
<dbReference type="SUPFAM" id="SSF51261">
    <property type="entry name" value="Duplicated hybrid motif"/>
    <property type="match status" value="1"/>
</dbReference>
<feature type="signal peptide" evidence="1">
    <location>
        <begin position="1"/>
        <end position="31"/>
    </location>
</feature>
<feature type="domain" description="M23ase beta-sheet core" evidence="2">
    <location>
        <begin position="171"/>
        <end position="268"/>
    </location>
</feature>
<dbReference type="Gene3D" id="2.70.70.10">
    <property type="entry name" value="Glucose Permease (Domain IIA)"/>
    <property type="match status" value="1"/>
</dbReference>
<evidence type="ECO:0000259" key="2">
    <source>
        <dbReference type="Pfam" id="PF01551"/>
    </source>
</evidence>
<dbReference type="EMBL" id="JAROAV010000037">
    <property type="protein sequence ID" value="MDF8265612.1"/>
    <property type="molecule type" value="Genomic_DNA"/>
</dbReference>
<dbReference type="InterPro" id="IPR011055">
    <property type="entry name" value="Dup_hybrid_motif"/>
</dbReference>
<evidence type="ECO:0000313" key="3">
    <source>
        <dbReference type="EMBL" id="MDF8265612.1"/>
    </source>
</evidence>
<gene>
    <name evidence="3" type="ORF">P4R38_15290</name>
</gene>
<sequence>MSRTRRSLAVAAAVTALTGGLAVTAMPSAQAASRDGVCDSGEFCYYYNSDFAGSISDFTSSVSDYGTSQPDCYEFKGPGNGQGLCIKNNAASVWNRTSSAVTVYYNSGYAGSTQTIASGGKVNLNATLKNNNASHRIGSTSGTENLSYGLYDASGGRITCGFDGYVNTPGRHEGIDIARGIGSPVRALIGGKVINVVRGANGSSGLSTIAVYNATYDKTIVYLHSAPLSSVTIGDTVNRDQQIATEAWRGVSSSSGAHTHVEMRLGQHTLAAKSVNDPVLDNPNPTSFWEARGYNVR</sequence>
<keyword evidence="4" id="KW-1185">Reference proteome</keyword>
<dbReference type="Pfam" id="PF03995">
    <property type="entry name" value="Inhibitor_I36"/>
    <property type="match status" value="1"/>
</dbReference>
<dbReference type="InterPro" id="IPR016047">
    <property type="entry name" value="M23ase_b-sheet_dom"/>
</dbReference>
<dbReference type="Proteomes" id="UP001528912">
    <property type="component" value="Unassembled WGS sequence"/>
</dbReference>
<name>A0ABT6C9M2_9MICO</name>
<dbReference type="Pfam" id="PF01551">
    <property type="entry name" value="Peptidase_M23"/>
    <property type="match status" value="1"/>
</dbReference>